<proteinExistence type="predicted"/>
<evidence type="ECO:0000313" key="7">
    <source>
        <dbReference type="EMBL" id="GAA1849717.1"/>
    </source>
</evidence>
<feature type="transmembrane region" description="Helical" evidence="5">
    <location>
        <begin position="251"/>
        <end position="274"/>
    </location>
</feature>
<dbReference type="PANTHER" id="PTHR42770:SF7">
    <property type="entry name" value="MEMBRANE PROTEIN"/>
    <property type="match status" value="1"/>
</dbReference>
<evidence type="ECO:0000256" key="2">
    <source>
        <dbReference type="ARBA" id="ARBA00022692"/>
    </source>
</evidence>
<feature type="transmembrane region" description="Helical" evidence="5">
    <location>
        <begin position="12"/>
        <end position="35"/>
    </location>
</feature>
<evidence type="ECO:0000256" key="4">
    <source>
        <dbReference type="ARBA" id="ARBA00023136"/>
    </source>
</evidence>
<evidence type="ECO:0000313" key="8">
    <source>
        <dbReference type="Proteomes" id="UP001500449"/>
    </source>
</evidence>
<sequence>MASTPPRLGRRLGIADVVVLGVVGMLGSGVFIVFSPAGAAAGPWLPLAVLIAAAVAGCCVLSTSELAMAHRGPDSRGGPSWISGHTAGYVAARRRLHPAAGRVAGIALLIGGIASAAAAAGVFGAYVLPSNPLAAAIVVIVAASAMAIVGVRTTARSAWLIAGGTLAVLVVVVVVGLLGPGGGSAGVSAAAATGGDSLASGVAVPAVTPPRGVLGVLSAAGLVFFAFVGFADAASAREDIRSPVRTLRRAVPIALGICAVAYLAVAAALLVGLGSSRIGAEHSPLVALVDTGQAPALGVLVRIGAAVAAGSTLFALLIGLTRTAGAMARRDDLPRALARRCGSGAAWRADVLGAGLAIVVAVLAGPVASIALAACALLIHYALVHAAVLRLPQLAGPRWIPVVGLVACLGLAAFLPPVSVLITLGLIAVGWVPSELWALRMRRRPVVEEEGAAPPDEQAA</sequence>
<dbReference type="Pfam" id="PF00324">
    <property type="entry name" value="AA_permease"/>
    <property type="match status" value="1"/>
</dbReference>
<keyword evidence="4 5" id="KW-0472">Membrane</keyword>
<comment type="caution">
    <text evidence="7">The sequence shown here is derived from an EMBL/GenBank/DDBJ whole genome shotgun (WGS) entry which is preliminary data.</text>
</comment>
<dbReference type="InterPro" id="IPR050367">
    <property type="entry name" value="APC_superfamily"/>
</dbReference>
<reference evidence="7 8" key="1">
    <citation type="journal article" date="2019" name="Int. J. Syst. Evol. Microbiol.">
        <title>The Global Catalogue of Microorganisms (GCM) 10K type strain sequencing project: providing services to taxonomists for standard genome sequencing and annotation.</title>
        <authorList>
            <consortium name="The Broad Institute Genomics Platform"/>
            <consortium name="The Broad Institute Genome Sequencing Center for Infectious Disease"/>
            <person name="Wu L."/>
            <person name="Ma J."/>
        </authorList>
    </citation>
    <scope>NUCLEOTIDE SEQUENCE [LARGE SCALE GENOMIC DNA]</scope>
    <source>
        <strain evidence="7 8">JCM 16009</strain>
    </source>
</reference>
<feature type="transmembrane region" description="Helical" evidence="5">
    <location>
        <begin position="294"/>
        <end position="320"/>
    </location>
</feature>
<feature type="transmembrane region" description="Helical" evidence="5">
    <location>
        <begin position="212"/>
        <end position="231"/>
    </location>
</feature>
<dbReference type="RefSeq" id="WP_344417250.1">
    <property type="nucleotide sequence ID" value="NZ_BAAAQK010000007.1"/>
</dbReference>
<feature type="transmembrane region" description="Helical" evidence="5">
    <location>
        <begin position="158"/>
        <end position="178"/>
    </location>
</feature>
<feature type="transmembrane region" description="Helical" evidence="5">
    <location>
        <begin position="103"/>
        <end position="127"/>
    </location>
</feature>
<feature type="domain" description="Amino acid permease/ SLC12A" evidence="6">
    <location>
        <begin position="16"/>
        <end position="428"/>
    </location>
</feature>
<dbReference type="EMBL" id="BAAAQK010000007">
    <property type="protein sequence ID" value="GAA1849717.1"/>
    <property type="molecule type" value="Genomic_DNA"/>
</dbReference>
<feature type="transmembrane region" description="Helical" evidence="5">
    <location>
        <begin position="398"/>
        <end position="415"/>
    </location>
</feature>
<feature type="transmembrane region" description="Helical" evidence="5">
    <location>
        <begin position="133"/>
        <end position="151"/>
    </location>
</feature>
<protein>
    <submittedName>
        <fullName evidence="7">Amino acid permease</fullName>
    </submittedName>
</protein>
<keyword evidence="8" id="KW-1185">Reference proteome</keyword>
<organism evidence="7 8">
    <name type="scientific">Pseudonocardia ailaonensis</name>
    <dbReference type="NCBI Taxonomy" id="367279"/>
    <lineage>
        <taxon>Bacteria</taxon>
        <taxon>Bacillati</taxon>
        <taxon>Actinomycetota</taxon>
        <taxon>Actinomycetes</taxon>
        <taxon>Pseudonocardiales</taxon>
        <taxon>Pseudonocardiaceae</taxon>
        <taxon>Pseudonocardia</taxon>
    </lineage>
</organism>
<dbReference type="InterPro" id="IPR004841">
    <property type="entry name" value="AA-permease/SLC12A_dom"/>
</dbReference>
<evidence type="ECO:0000259" key="6">
    <source>
        <dbReference type="Pfam" id="PF00324"/>
    </source>
</evidence>
<keyword evidence="2 5" id="KW-0812">Transmembrane</keyword>
<keyword evidence="3 5" id="KW-1133">Transmembrane helix</keyword>
<dbReference type="Proteomes" id="UP001500449">
    <property type="component" value="Unassembled WGS sequence"/>
</dbReference>
<evidence type="ECO:0000256" key="3">
    <source>
        <dbReference type="ARBA" id="ARBA00022989"/>
    </source>
</evidence>
<name>A0ABN2N2G9_9PSEU</name>
<accession>A0ABN2N2G9</accession>
<dbReference type="Gene3D" id="1.20.1740.10">
    <property type="entry name" value="Amino acid/polyamine transporter I"/>
    <property type="match status" value="1"/>
</dbReference>
<dbReference type="PANTHER" id="PTHR42770">
    <property type="entry name" value="AMINO ACID TRANSPORTER-RELATED"/>
    <property type="match status" value="1"/>
</dbReference>
<feature type="transmembrane region" description="Helical" evidence="5">
    <location>
        <begin position="41"/>
        <end position="61"/>
    </location>
</feature>
<gene>
    <name evidence="7" type="ORF">GCM10009836_31890</name>
</gene>
<dbReference type="PIRSF" id="PIRSF006060">
    <property type="entry name" value="AA_transporter"/>
    <property type="match status" value="1"/>
</dbReference>
<comment type="subcellular location">
    <subcellularLocation>
        <location evidence="1">Membrane</location>
        <topology evidence="1">Multi-pass membrane protein</topology>
    </subcellularLocation>
</comment>
<feature type="transmembrane region" description="Helical" evidence="5">
    <location>
        <begin position="345"/>
        <end position="364"/>
    </location>
</feature>
<evidence type="ECO:0000256" key="5">
    <source>
        <dbReference type="SAM" id="Phobius"/>
    </source>
</evidence>
<evidence type="ECO:0000256" key="1">
    <source>
        <dbReference type="ARBA" id="ARBA00004141"/>
    </source>
</evidence>